<gene>
    <name evidence="1" type="ORF">L3Q82_005356</name>
</gene>
<evidence type="ECO:0000313" key="1">
    <source>
        <dbReference type="EMBL" id="KAI3352396.1"/>
    </source>
</evidence>
<reference evidence="1" key="1">
    <citation type="submission" date="2022-04" db="EMBL/GenBank/DDBJ databases">
        <title>Jade perch genome.</title>
        <authorList>
            <person name="Chao B."/>
        </authorList>
    </citation>
    <scope>NUCLEOTIDE SEQUENCE</scope>
    <source>
        <strain evidence="1">CB-2022</strain>
    </source>
</reference>
<accession>A0ACB8VA58</accession>
<dbReference type="EMBL" id="CM041553">
    <property type="protein sequence ID" value="KAI3352396.1"/>
    <property type="molecule type" value="Genomic_DNA"/>
</dbReference>
<name>A0ACB8VA58_9TELE</name>
<evidence type="ECO:0000313" key="2">
    <source>
        <dbReference type="Proteomes" id="UP000831701"/>
    </source>
</evidence>
<keyword evidence="2" id="KW-1185">Reference proteome</keyword>
<sequence>MERCCTGECWGSREPLALCDLKAEVSPRISAEDLIDLCELTVAGPAKRTKAGKPKIVAVDIRSVEEYPYNFCVAVKFESLSTVTPVMVAF</sequence>
<dbReference type="Proteomes" id="UP000831701">
    <property type="component" value="Chromosome 23"/>
</dbReference>
<protein>
    <submittedName>
        <fullName evidence="1">Uncharacterized protein</fullName>
    </submittedName>
</protein>
<proteinExistence type="predicted"/>
<organism evidence="1 2">
    <name type="scientific">Scortum barcoo</name>
    <name type="common">barcoo grunter</name>
    <dbReference type="NCBI Taxonomy" id="214431"/>
    <lineage>
        <taxon>Eukaryota</taxon>
        <taxon>Metazoa</taxon>
        <taxon>Chordata</taxon>
        <taxon>Craniata</taxon>
        <taxon>Vertebrata</taxon>
        <taxon>Euteleostomi</taxon>
        <taxon>Actinopterygii</taxon>
        <taxon>Neopterygii</taxon>
        <taxon>Teleostei</taxon>
        <taxon>Neoteleostei</taxon>
        <taxon>Acanthomorphata</taxon>
        <taxon>Eupercaria</taxon>
        <taxon>Centrarchiformes</taxon>
        <taxon>Terapontoidei</taxon>
        <taxon>Terapontidae</taxon>
        <taxon>Scortum</taxon>
    </lineage>
</organism>
<comment type="caution">
    <text evidence="1">The sequence shown here is derived from an EMBL/GenBank/DDBJ whole genome shotgun (WGS) entry which is preliminary data.</text>
</comment>